<keyword evidence="3" id="KW-1185">Reference proteome</keyword>
<feature type="coiled-coil region" evidence="1">
    <location>
        <begin position="194"/>
        <end position="269"/>
    </location>
</feature>
<accession>A0ABR2H5U5</accession>
<proteinExistence type="predicted"/>
<organism evidence="2 3">
    <name type="scientific">Tritrichomonas musculus</name>
    <dbReference type="NCBI Taxonomy" id="1915356"/>
    <lineage>
        <taxon>Eukaryota</taxon>
        <taxon>Metamonada</taxon>
        <taxon>Parabasalia</taxon>
        <taxon>Tritrichomonadida</taxon>
        <taxon>Tritrichomonadidae</taxon>
        <taxon>Tritrichomonas</taxon>
    </lineage>
</organism>
<evidence type="ECO:0000256" key="1">
    <source>
        <dbReference type="SAM" id="Coils"/>
    </source>
</evidence>
<reference evidence="2 3" key="1">
    <citation type="submission" date="2024-04" db="EMBL/GenBank/DDBJ databases">
        <title>Tritrichomonas musculus Genome.</title>
        <authorList>
            <person name="Alves-Ferreira E."/>
            <person name="Grigg M."/>
            <person name="Lorenzi H."/>
            <person name="Galac M."/>
        </authorList>
    </citation>
    <scope>NUCLEOTIDE SEQUENCE [LARGE SCALE GENOMIC DNA]</scope>
    <source>
        <strain evidence="2 3">EAF2021</strain>
    </source>
</reference>
<dbReference type="Proteomes" id="UP001470230">
    <property type="component" value="Unassembled WGS sequence"/>
</dbReference>
<dbReference type="EMBL" id="JAPFFF010000042">
    <property type="protein sequence ID" value="KAK8841203.1"/>
    <property type="molecule type" value="Genomic_DNA"/>
</dbReference>
<evidence type="ECO:0000313" key="2">
    <source>
        <dbReference type="EMBL" id="KAK8841203.1"/>
    </source>
</evidence>
<gene>
    <name evidence="2" type="ORF">M9Y10_027403</name>
</gene>
<sequence length="376" mass="43929">MDESNIETSVLPPLHSLYHTNNTSSLKSLIELKEEIQKLYPRVHYVELGIESIKKQIPSNLNKIFLQISSDIQKYHTFPFSQAQNEKDIINNEGDLSTKLKEIEDRLMMEIKFSMEISSDDFNKKFFSLTKKRESMKKTIFNGFSNNEPSNIQSKMQKFEEKFINQEKKINSRLLMIENIYKCCKNDDFNRKMLQKYSEGISLHKNEINQIKKKLNEINEIINEENENIDNSQNIINDFSAEPTVSPKIEILSTNIDDVQNEIQAMIENFGPALAELNEYSQELGNRMNKISNLSIFLCEKTKEIEQKSQDIDSKCQLMILQLSQITKDIGNQENNNELSNLSKEFNKVHTDILREVENIRIKVKDYENIIQNVHT</sequence>
<protein>
    <submittedName>
        <fullName evidence="2">Uncharacterized protein</fullName>
    </submittedName>
</protein>
<name>A0ABR2H5U5_9EUKA</name>
<comment type="caution">
    <text evidence="2">The sequence shown here is derived from an EMBL/GenBank/DDBJ whole genome shotgun (WGS) entry which is preliminary data.</text>
</comment>
<evidence type="ECO:0000313" key="3">
    <source>
        <dbReference type="Proteomes" id="UP001470230"/>
    </source>
</evidence>
<keyword evidence="1" id="KW-0175">Coiled coil</keyword>